<organism evidence="5 6">
    <name type="scientific">Geomonas propionica</name>
    <dbReference type="NCBI Taxonomy" id="2798582"/>
    <lineage>
        <taxon>Bacteria</taxon>
        <taxon>Pseudomonadati</taxon>
        <taxon>Thermodesulfobacteriota</taxon>
        <taxon>Desulfuromonadia</taxon>
        <taxon>Geobacterales</taxon>
        <taxon>Geobacteraceae</taxon>
        <taxon>Geomonas</taxon>
    </lineage>
</organism>
<evidence type="ECO:0000313" key="5">
    <source>
        <dbReference type="EMBL" id="MBJ6799064.1"/>
    </source>
</evidence>
<dbReference type="InterPro" id="IPR016195">
    <property type="entry name" value="Pol/histidinol_Pase-like"/>
</dbReference>
<comment type="caution">
    <text evidence="5">The sequence shown here is derived from an EMBL/GenBank/DDBJ whole genome shotgun (WGS) entry which is preliminary data.</text>
</comment>
<dbReference type="EC" id="3.1.3.48" evidence="2"/>
<evidence type="ECO:0000256" key="1">
    <source>
        <dbReference type="ARBA" id="ARBA00005750"/>
    </source>
</evidence>
<gene>
    <name evidence="5" type="ORF">JFN90_02825</name>
</gene>
<dbReference type="Gene3D" id="3.20.20.140">
    <property type="entry name" value="Metal-dependent hydrolases"/>
    <property type="match status" value="1"/>
</dbReference>
<evidence type="ECO:0000256" key="2">
    <source>
        <dbReference type="ARBA" id="ARBA00013064"/>
    </source>
</evidence>
<dbReference type="RefSeq" id="WP_199393590.1">
    <property type="nucleotide sequence ID" value="NZ_JAEMHK010000002.1"/>
</dbReference>
<sequence length="260" mass="28726">MTSEFTDFHCHLLPALDDGAVNLRESLSMARTLSSFGFATVHCTPHLIRGGYENEPARVIRAVQLMQRRLDDEGIHLRLVPGNEHYLDQYLPEMLPTALRAGNSRYLLVEVPFHSGPELLRPMVQTLASHGLAPLIAHPERCSAFDPARARGGLWGALAMVLGNEPEPQIDEGSEIVELKRLGCRFQGNLGSFAGYYGYEVRERALLFLRHGLYSCFGSDAHRGEKLWEMLTAGYAVVESVLGEAGTRELLRGTLLANGA</sequence>
<dbReference type="PANTHER" id="PTHR39181">
    <property type="entry name" value="TYROSINE-PROTEIN PHOSPHATASE YWQE"/>
    <property type="match status" value="1"/>
</dbReference>
<reference evidence="5 6" key="1">
    <citation type="submission" date="2020-12" db="EMBL/GenBank/DDBJ databases">
        <title>Geomonas sp. Red259, isolated from paddy soil.</title>
        <authorList>
            <person name="Xu Z."/>
            <person name="Zhang Z."/>
            <person name="Masuda Y."/>
            <person name="Itoh H."/>
            <person name="Senoo K."/>
        </authorList>
    </citation>
    <scope>NUCLEOTIDE SEQUENCE [LARGE SCALE GENOMIC DNA]</scope>
    <source>
        <strain evidence="5 6">Red259</strain>
    </source>
</reference>
<comment type="catalytic activity">
    <reaction evidence="4">
        <text>O-phospho-L-tyrosyl-[protein] + H2O = L-tyrosyl-[protein] + phosphate</text>
        <dbReference type="Rhea" id="RHEA:10684"/>
        <dbReference type="Rhea" id="RHEA-COMP:10136"/>
        <dbReference type="Rhea" id="RHEA-COMP:20101"/>
        <dbReference type="ChEBI" id="CHEBI:15377"/>
        <dbReference type="ChEBI" id="CHEBI:43474"/>
        <dbReference type="ChEBI" id="CHEBI:46858"/>
        <dbReference type="ChEBI" id="CHEBI:61978"/>
        <dbReference type="EC" id="3.1.3.48"/>
    </reaction>
</comment>
<accession>A0ABS0YM58</accession>
<dbReference type="Pfam" id="PF19567">
    <property type="entry name" value="CpsB_CapC"/>
    <property type="match status" value="1"/>
</dbReference>
<keyword evidence="3" id="KW-0378">Hydrolase</keyword>
<dbReference type="EMBL" id="JAEMHK010000002">
    <property type="protein sequence ID" value="MBJ6799064.1"/>
    <property type="molecule type" value="Genomic_DNA"/>
</dbReference>
<evidence type="ECO:0000256" key="3">
    <source>
        <dbReference type="ARBA" id="ARBA00022801"/>
    </source>
</evidence>
<dbReference type="PIRSF" id="PIRSF016557">
    <property type="entry name" value="Caps_synth_CpsB"/>
    <property type="match status" value="1"/>
</dbReference>
<keyword evidence="6" id="KW-1185">Reference proteome</keyword>
<name>A0ABS0YM58_9BACT</name>
<evidence type="ECO:0000313" key="6">
    <source>
        <dbReference type="Proteomes" id="UP000641025"/>
    </source>
</evidence>
<proteinExistence type="inferred from homology"/>
<dbReference type="SUPFAM" id="SSF89550">
    <property type="entry name" value="PHP domain-like"/>
    <property type="match status" value="1"/>
</dbReference>
<protein>
    <recommendedName>
        <fullName evidence="2">protein-tyrosine-phosphatase</fullName>
        <ecNumber evidence="2">3.1.3.48</ecNumber>
    </recommendedName>
</protein>
<dbReference type="InterPro" id="IPR016667">
    <property type="entry name" value="Caps_polysacc_synth_CpsB/CapC"/>
</dbReference>
<evidence type="ECO:0000256" key="4">
    <source>
        <dbReference type="ARBA" id="ARBA00051722"/>
    </source>
</evidence>
<dbReference type="Proteomes" id="UP000641025">
    <property type="component" value="Unassembled WGS sequence"/>
</dbReference>
<dbReference type="PANTHER" id="PTHR39181:SF1">
    <property type="entry name" value="TYROSINE-PROTEIN PHOSPHATASE YWQE"/>
    <property type="match status" value="1"/>
</dbReference>
<comment type="similarity">
    <text evidence="1">Belongs to the metallo-dependent hydrolases superfamily. CpsB/CapC family.</text>
</comment>